<name>A0A0D6DWH7_9LACT</name>
<dbReference type="GO" id="GO:0009086">
    <property type="term" value="P:methionine biosynthetic process"/>
    <property type="evidence" value="ECO:0007669"/>
    <property type="project" value="InterPro"/>
</dbReference>
<dbReference type="STRING" id="1364.LP2241_30098"/>
<gene>
    <name evidence="1" type="ORF">LACPI_1103</name>
</gene>
<dbReference type="Proteomes" id="UP000033166">
    <property type="component" value="Chromosome I"/>
</dbReference>
<dbReference type="PANTHER" id="PTHR43844">
    <property type="entry name" value="METHIONINE SYNTHASE"/>
    <property type="match status" value="1"/>
</dbReference>
<dbReference type="HOGENOM" id="CLU_058877_0_0_9"/>
<organism evidence="1 2">
    <name type="scientific">Pseudolactococcus piscium MKFS47</name>
    <dbReference type="NCBI Taxonomy" id="297352"/>
    <lineage>
        <taxon>Bacteria</taxon>
        <taxon>Bacillati</taxon>
        <taxon>Bacillota</taxon>
        <taxon>Bacilli</taxon>
        <taxon>Lactobacillales</taxon>
        <taxon>Streptococcaceae</taxon>
        <taxon>Pseudolactococcus</taxon>
    </lineage>
</organism>
<keyword evidence="1" id="KW-0489">Methyltransferase</keyword>
<dbReference type="KEGG" id="lpk:LACPI_1103"/>
<protein>
    <submittedName>
        <fullName evidence="1">5-methyltetrahydropteroyltriglutamate--homocystei ne S-methyltransferase</fullName>
    </submittedName>
</protein>
<dbReference type="InterPro" id="IPR038071">
    <property type="entry name" value="UROD/MetE-like_sf"/>
</dbReference>
<accession>A0A0D6DWH7</accession>
<dbReference type="PANTHER" id="PTHR43844:SF1">
    <property type="entry name" value="METHIONINE SYNTHASE"/>
    <property type="match status" value="1"/>
</dbReference>
<keyword evidence="1" id="KW-0808">Transferase</keyword>
<dbReference type="GO" id="GO:0003871">
    <property type="term" value="F:5-methyltetrahydropteroyltriglutamate-homocysteine S-methyltransferase activity"/>
    <property type="evidence" value="ECO:0007669"/>
    <property type="project" value="InterPro"/>
</dbReference>
<dbReference type="RefSeq" id="WP_047915461.1">
    <property type="nucleotide sequence ID" value="NZ_LN774769.1"/>
</dbReference>
<dbReference type="InterPro" id="IPR002629">
    <property type="entry name" value="Met_Synth_C/arc"/>
</dbReference>
<reference evidence="2" key="1">
    <citation type="submission" date="2015-01" db="EMBL/GenBank/DDBJ databases">
        <authorList>
            <person name="Andreevskaya M."/>
        </authorList>
    </citation>
    <scope>NUCLEOTIDE SEQUENCE [LARGE SCALE GENOMIC DNA]</scope>
    <source>
        <strain evidence="2">MKFS47</strain>
    </source>
</reference>
<dbReference type="CDD" id="cd03311">
    <property type="entry name" value="CIMS_C_terminal_like"/>
    <property type="match status" value="1"/>
</dbReference>
<evidence type="ECO:0000313" key="2">
    <source>
        <dbReference type="Proteomes" id="UP000033166"/>
    </source>
</evidence>
<dbReference type="Gene3D" id="3.20.20.210">
    <property type="match status" value="1"/>
</dbReference>
<dbReference type="GO" id="GO:0008270">
    <property type="term" value="F:zinc ion binding"/>
    <property type="evidence" value="ECO:0007669"/>
    <property type="project" value="InterPro"/>
</dbReference>
<dbReference type="GO" id="GO:0032259">
    <property type="term" value="P:methylation"/>
    <property type="evidence" value="ECO:0007669"/>
    <property type="project" value="UniProtKB-KW"/>
</dbReference>
<dbReference type="AlphaFoldDB" id="A0A0D6DWH7"/>
<proteinExistence type="predicted"/>
<dbReference type="EMBL" id="LN774769">
    <property type="protein sequence ID" value="CEN28303.1"/>
    <property type="molecule type" value="Genomic_DNA"/>
</dbReference>
<dbReference type="SUPFAM" id="SSF51726">
    <property type="entry name" value="UROD/MetE-like"/>
    <property type="match status" value="1"/>
</dbReference>
<sequence length="391" mass="44619">MSEKFQIVGSLLRPKGLLDYKNQIQVRDDITYPFYEDFEGYQATETQAIQEVIKKQIDHHISIVSDGEFSKSLWHLDFVWGLKGVRRFLATQGYLFRDTDAAQDYETRRDIGLTFTEKLSGKNHHFIEIYKAILANAGDHTTKLCIPSPSHIFGEWSFTQEAKATQEKDPDAYYHDASDFKADLAAAYKEFLSEYVAVGGKIIQFDDCLWERFSADNPHSTLNDKASDQEKNEALAQRFIDLNNDVIDYGHSLGLAVWTHNCRGNYDSRYLSGGSYETIANLFLKQQHYDRFFLEWDDERAGNLSALEVFRDRPETEVVLGFLSSKTATLDDEARVIALLEQASQIIPKERLYLSHQCGFASCDSGNELSESQQWAKIDQGQALALAFFGE</sequence>
<evidence type="ECO:0000313" key="1">
    <source>
        <dbReference type="EMBL" id="CEN28303.1"/>
    </source>
</evidence>